<evidence type="ECO:0000256" key="1">
    <source>
        <dbReference type="SAM" id="Phobius"/>
    </source>
</evidence>
<reference evidence="3 4" key="1">
    <citation type="submission" date="2014-04" db="EMBL/GenBank/DDBJ databases">
        <title>A comprehensive comparison of genomes of Erythrobacter spp. strains.</title>
        <authorList>
            <person name="Zheng Q."/>
        </authorList>
    </citation>
    <scope>NUCLEOTIDE SEQUENCE [LARGE SCALE GENOMIC DNA]</scope>
    <source>
        <strain evidence="3 4">DSM 6997</strain>
    </source>
</reference>
<protein>
    <submittedName>
        <fullName evidence="3">Uncharacterized protein</fullName>
    </submittedName>
</protein>
<comment type="caution">
    <text evidence="3">The sequence shown here is derived from an EMBL/GenBank/DDBJ whole genome shotgun (WGS) entry which is preliminary data.</text>
</comment>
<feature type="signal peptide" evidence="2">
    <location>
        <begin position="1"/>
        <end position="31"/>
    </location>
</feature>
<evidence type="ECO:0000256" key="2">
    <source>
        <dbReference type="SAM" id="SignalP"/>
    </source>
</evidence>
<keyword evidence="1" id="KW-0472">Membrane</keyword>
<keyword evidence="4" id="KW-1185">Reference proteome</keyword>
<feature type="chain" id="PRO_5001699202" evidence="2">
    <location>
        <begin position="32"/>
        <end position="108"/>
    </location>
</feature>
<dbReference type="EMBL" id="JMIW01000004">
    <property type="protein sequence ID" value="KEO89788.1"/>
    <property type="molecule type" value="Genomic_DNA"/>
</dbReference>
<name>A0A074MD58_ERYLO</name>
<gene>
    <name evidence="3" type="ORF">EH31_11585</name>
</gene>
<keyword evidence="1" id="KW-1133">Transmembrane helix</keyword>
<organism evidence="3 4">
    <name type="scientific">Erythrobacter longus</name>
    <dbReference type="NCBI Taxonomy" id="1044"/>
    <lineage>
        <taxon>Bacteria</taxon>
        <taxon>Pseudomonadati</taxon>
        <taxon>Pseudomonadota</taxon>
        <taxon>Alphaproteobacteria</taxon>
        <taxon>Sphingomonadales</taxon>
        <taxon>Erythrobacteraceae</taxon>
        <taxon>Erythrobacter/Porphyrobacter group</taxon>
        <taxon>Erythrobacter</taxon>
    </lineage>
</organism>
<dbReference type="RefSeq" id="WP_034960359.1">
    <property type="nucleotide sequence ID" value="NZ_JMIW01000004.1"/>
</dbReference>
<accession>A0A074MD58</accession>
<evidence type="ECO:0000313" key="4">
    <source>
        <dbReference type="Proteomes" id="UP000027647"/>
    </source>
</evidence>
<sequence>MTKTPFKSALAKLALAAGAISLGFAPVAASAGTRAGDNAPVYSSSYSSAQSQPGIGRSAEGEQVGASAPVYFILAAILGTWATVFVAKSSDVLFDDDEEDDGFQSAGV</sequence>
<dbReference type="Proteomes" id="UP000027647">
    <property type="component" value="Unassembled WGS sequence"/>
</dbReference>
<feature type="transmembrane region" description="Helical" evidence="1">
    <location>
        <begin position="68"/>
        <end position="87"/>
    </location>
</feature>
<evidence type="ECO:0000313" key="3">
    <source>
        <dbReference type="EMBL" id="KEO89788.1"/>
    </source>
</evidence>
<keyword evidence="2" id="KW-0732">Signal</keyword>
<keyword evidence="1" id="KW-0812">Transmembrane</keyword>
<dbReference type="STRING" id="1044.EH31_11585"/>
<proteinExistence type="predicted"/>
<dbReference type="AlphaFoldDB" id="A0A074MD58"/>